<dbReference type="PANTHER" id="PTHR43708:SF5">
    <property type="entry name" value="CONSERVED EXPRESSED OXIDOREDUCTASE (EUROFUNG)-RELATED"/>
    <property type="match status" value="1"/>
</dbReference>
<evidence type="ECO:0000256" key="2">
    <source>
        <dbReference type="ARBA" id="ARBA00023002"/>
    </source>
</evidence>
<dbReference type="Gene3D" id="3.40.50.720">
    <property type="entry name" value="NAD(P)-binding Rossmann-like Domain"/>
    <property type="match status" value="1"/>
</dbReference>
<dbReference type="Pfam" id="PF22725">
    <property type="entry name" value="GFO_IDH_MocA_C3"/>
    <property type="match status" value="1"/>
</dbReference>
<dbReference type="Proteomes" id="UP001139521">
    <property type="component" value="Unassembled WGS sequence"/>
</dbReference>
<keyword evidence="2" id="KW-0560">Oxidoreductase</keyword>
<dbReference type="RefSeq" id="WP_249600492.1">
    <property type="nucleotide sequence ID" value="NZ_JAKHSK010000004.1"/>
</dbReference>
<feature type="domain" description="Gfo/Idh/MocA-like oxidoreductase N-terminal" evidence="3">
    <location>
        <begin position="5"/>
        <end position="124"/>
    </location>
</feature>
<evidence type="ECO:0000313" key="5">
    <source>
        <dbReference type="EMBL" id="MCL6217514.1"/>
    </source>
</evidence>
<evidence type="ECO:0000259" key="4">
    <source>
        <dbReference type="Pfam" id="PF22725"/>
    </source>
</evidence>
<dbReference type="EMBL" id="JAKHSK010000004">
    <property type="protein sequence ID" value="MCL6217514.1"/>
    <property type="molecule type" value="Genomic_DNA"/>
</dbReference>
<keyword evidence="6" id="KW-1185">Reference proteome</keyword>
<dbReference type="Gene3D" id="3.30.360.10">
    <property type="entry name" value="Dihydrodipicolinate Reductase, domain 2"/>
    <property type="match status" value="1"/>
</dbReference>
<evidence type="ECO:0000259" key="3">
    <source>
        <dbReference type="Pfam" id="PF01408"/>
    </source>
</evidence>
<organism evidence="5 6">
    <name type="scientific">Zunongwangia pacifica</name>
    <dbReference type="NCBI Taxonomy" id="2911062"/>
    <lineage>
        <taxon>Bacteria</taxon>
        <taxon>Pseudomonadati</taxon>
        <taxon>Bacteroidota</taxon>
        <taxon>Flavobacteriia</taxon>
        <taxon>Flavobacteriales</taxon>
        <taxon>Flavobacteriaceae</taxon>
        <taxon>Zunongwangia</taxon>
    </lineage>
</organism>
<reference evidence="5" key="1">
    <citation type="submission" date="2022-01" db="EMBL/GenBank/DDBJ databases">
        <title>Genome sequencing of Zunongwangia sp. M21534 genome.</title>
        <authorList>
            <person name="Chen Y."/>
            <person name="Dong C."/>
            <person name="Shao Z."/>
        </authorList>
    </citation>
    <scope>NUCLEOTIDE SEQUENCE</scope>
    <source>
        <strain evidence="5">MCCC M21534</strain>
    </source>
</reference>
<evidence type="ECO:0000256" key="1">
    <source>
        <dbReference type="ARBA" id="ARBA00010928"/>
    </source>
</evidence>
<evidence type="ECO:0000313" key="6">
    <source>
        <dbReference type="Proteomes" id="UP001139521"/>
    </source>
</evidence>
<dbReference type="InterPro" id="IPR055170">
    <property type="entry name" value="GFO_IDH_MocA-like_dom"/>
</dbReference>
<gene>
    <name evidence="5" type="ORF">L1967_04320</name>
</gene>
<dbReference type="SUPFAM" id="SSF55347">
    <property type="entry name" value="Glyceraldehyde-3-phosphate dehydrogenase-like, C-terminal domain"/>
    <property type="match status" value="1"/>
</dbReference>
<dbReference type="GO" id="GO:0016491">
    <property type="term" value="F:oxidoreductase activity"/>
    <property type="evidence" value="ECO:0007669"/>
    <property type="project" value="UniProtKB-KW"/>
</dbReference>
<comment type="similarity">
    <text evidence="1">Belongs to the Gfo/Idh/MocA family.</text>
</comment>
<protein>
    <submittedName>
        <fullName evidence="5">Gfo/Idh/MocA family oxidoreductase</fullName>
    </submittedName>
</protein>
<dbReference type="AlphaFoldDB" id="A0A9X2CMH3"/>
<name>A0A9X2CMH3_9FLAO</name>
<dbReference type="InterPro" id="IPR036291">
    <property type="entry name" value="NAD(P)-bd_dom_sf"/>
</dbReference>
<proteinExistence type="inferred from homology"/>
<sequence length="323" mass="36458">MHKISWGIIGCGDVAEVKSGPAFQQCEHSELLSVMRRNADKAKDFAKRHHVSHWTTNADEILQNSNINAVYIATPPSSHLAYTLKAIKAGKHIYLEKPITVTLSEALQIETALKNTSSKLVVAHYRRKLPAFLKVKELLEENTIGNIQWAEIRIIQPNKNKLVAQTDENWRLSPEISGGGYFYDLAPHQLDLMLNYFGKPQQIQGFAANQSGFSNANDIVNGIMEFPGNVQFNGIWAFNSSSPKRIDRCKIYGEKGIIQFSFFGDEVKLTKPEGKEIFNFKSIPHVQQPMIQTAINYFLGKEENPCSLENGIEVMKIMETFTR</sequence>
<dbReference type="GO" id="GO:0000166">
    <property type="term" value="F:nucleotide binding"/>
    <property type="evidence" value="ECO:0007669"/>
    <property type="project" value="InterPro"/>
</dbReference>
<feature type="domain" description="GFO/IDH/MocA-like oxidoreductase" evidence="4">
    <location>
        <begin position="132"/>
        <end position="258"/>
    </location>
</feature>
<dbReference type="InterPro" id="IPR051317">
    <property type="entry name" value="Gfo/Idh/MocA_oxidoreduct"/>
</dbReference>
<dbReference type="PANTHER" id="PTHR43708">
    <property type="entry name" value="CONSERVED EXPRESSED OXIDOREDUCTASE (EUROFUNG)"/>
    <property type="match status" value="1"/>
</dbReference>
<dbReference type="SUPFAM" id="SSF51735">
    <property type="entry name" value="NAD(P)-binding Rossmann-fold domains"/>
    <property type="match status" value="1"/>
</dbReference>
<accession>A0A9X2CMH3</accession>
<dbReference type="InterPro" id="IPR000683">
    <property type="entry name" value="Gfo/Idh/MocA-like_OxRdtase_N"/>
</dbReference>
<comment type="caution">
    <text evidence="5">The sequence shown here is derived from an EMBL/GenBank/DDBJ whole genome shotgun (WGS) entry which is preliminary data.</text>
</comment>
<dbReference type="Pfam" id="PF01408">
    <property type="entry name" value="GFO_IDH_MocA"/>
    <property type="match status" value="1"/>
</dbReference>